<keyword evidence="3" id="KW-1185">Reference proteome</keyword>
<reference evidence="2 3" key="1">
    <citation type="submission" date="2020-08" db="EMBL/GenBank/DDBJ databases">
        <title>Sequencing the genomes of 1000 actinobacteria strains.</title>
        <authorList>
            <person name="Klenk H.-P."/>
        </authorList>
    </citation>
    <scope>NUCLEOTIDE SEQUENCE [LARGE SCALE GENOMIC DNA]</scope>
    <source>
        <strain evidence="2 3">DSM 43023</strain>
    </source>
</reference>
<feature type="domain" description="DUF397" evidence="1">
    <location>
        <begin position="4"/>
        <end position="39"/>
    </location>
</feature>
<dbReference type="Pfam" id="PF04149">
    <property type="entry name" value="DUF397"/>
    <property type="match status" value="1"/>
</dbReference>
<accession>A0A7W7RUX2</accession>
<organism evidence="2 3">
    <name type="scientific">Streptosporangium album</name>
    <dbReference type="NCBI Taxonomy" id="47479"/>
    <lineage>
        <taxon>Bacteria</taxon>
        <taxon>Bacillati</taxon>
        <taxon>Actinomycetota</taxon>
        <taxon>Actinomycetes</taxon>
        <taxon>Streptosporangiales</taxon>
        <taxon>Streptosporangiaceae</taxon>
        <taxon>Streptosporangium</taxon>
    </lineage>
</organism>
<evidence type="ECO:0000259" key="1">
    <source>
        <dbReference type="Pfam" id="PF04149"/>
    </source>
</evidence>
<evidence type="ECO:0000313" key="3">
    <source>
        <dbReference type="Proteomes" id="UP000534286"/>
    </source>
</evidence>
<dbReference type="AlphaFoldDB" id="A0A7W7RUX2"/>
<name>A0A7W7RUX2_9ACTN</name>
<proteinExistence type="predicted"/>
<protein>
    <recommendedName>
        <fullName evidence="1">DUF397 domain-containing protein</fullName>
    </recommendedName>
</protein>
<dbReference type="Proteomes" id="UP000534286">
    <property type="component" value="Unassembled WGS sequence"/>
</dbReference>
<evidence type="ECO:0000313" key="2">
    <source>
        <dbReference type="EMBL" id="MBB4937856.1"/>
    </source>
</evidence>
<gene>
    <name evidence="2" type="ORF">FHR32_002161</name>
</gene>
<dbReference type="InterPro" id="IPR007278">
    <property type="entry name" value="DUF397"/>
</dbReference>
<sequence>METADLPCGGRAVRDSKISNGPMLRFTSSEWQTFIGGIKNGEFDDLSR</sequence>
<comment type="caution">
    <text evidence="2">The sequence shown here is derived from an EMBL/GenBank/DDBJ whole genome shotgun (WGS) entry which is preliminary data.</text>
</comment>
<dbReference type="EMBL" id="JACHJU010000001">
    <property type="protein sequence ID" value="MBB4937856.1"/>
    <property type="molecule type" value="Genomic_DNA"/>
</dbReference>